<accession>A0ABZ2LSC6</accession>
<feature type="compositionally biased region" description="Acidic residues" evidence="1">
    <location>
        <begin position="40"/>
        <end position="51"/>
    </location>
</feature>
<dbReference type="Proteomes" id="UP001370348">
    <property type="component" value="Chromosome"/>
</dbReference>
<sequence length="218" mass="21980">MGAPPKSGCGEGARGTKSGDAEGAPLPKRDVTGAGPTPEDAPEEGEADGEVDVGGKVEDSEDKEGGDVRPVALDAGEPDETDEPDEEGGEIGKRACDADEDDVEGAEAGEGDAGVASMGFGRVDGRRRDAGADRATDPDRMAVPDTIVGPDARSPDGPAGPAVDGRVALEAAGAAPPMTLVFIDVSFFRGTGADVRAVSREAWEARCSVVCAESSRVS</sequence>
<dbReference type="EMBL" id="CP089984">
    <property type="protein sequence ID" value="WXB13824.1"/>
    <property type="molecule type" value="Genomic_DNA"/>
</dbReference>
<protein>
    <submittedName>
        <fullName evidence="2">Uncharacterized protein</fullName>
    </submittedName>
</protein>
<feature type="compositionally biased region" description="Acidic residues" evidence="1">
    <location>
        <begin position="76"/>
        <end position="89"/>
    </location>
</feature>
<evidence type="ECO:0000313" key="2">
    <source>
        <dbReference type="EMBL" id="WXB13824.1"/>
    </source>
</evidence>
<organism evidence="2 3">
    <name type="scientific">Pendulispora albinea</name>
    <dbReference type="NCBI Taxonomy" id="2741071"/>
    <lineage>
        <taxon>Bacteria</taxon>
        <taxon>Pseudomonadati</taxon>
        <taxon>Myxococcota</taxon>
        <taxon>Myxococcia</taxon>
        <taxon>Myxococcales</taxon>
        <taxon>Sorangiineae</taxon>
        <taxon>Pendulisporaceae</taxon>
        <taxon>Pendulispora</taxon>
    </lineage>
</organism>
<proteinExistence type="predicted"/>
<name>A0ABZ2LSC6_9BACT</name>
<keyword evidence="3" id="KW-1185">Reference proteome</keyword>
<evidence type="ECO:0000256" key="1">
    <source>
        <dbReference type="SAM" id="MobiDB-lite"/>
    </source>
</evidence>
<feature type="compositionally biased region" description="Basic and acidic residues" evidence="1">
    <location>
        <begin position="123"/>
        <end position="142"/>
    </location>
</feature>
<feature type="region of interest" description="Disordered" evidence="1">
    <location>
        <begin position="1"/>
        <end position="164"/>
    </location>
</feature>
<reference evidence="2 3" key="1">
    <citation type="submission" date="2021-12" db="EMBL/GenBank/DDBJ databases">
        <title>Discovery of the Pendulisporaceae a myxobacterial family with distinct sporulation behavior and unique specialized metabolism.</title>
        <authorList>
            <person name="Garcia R."/>
            <person name="Popoff A."/>
            <person name="Bader C.D."/>
            <person name="Loehr J."/>
            <person name="Walesch S."/>
            <person name="Walt C."/>
            <person name="Boldt J."/>
            <person name="Bunk B."/>
            <person name="Haeckl F.J.F.P.J."/>
            <person name="Gunesch A.P."/>
            <person name="Birkelbach J."/>
            <person name="Nuebel U."/>
            <person name="Pietschmann T."/>
            <person name="Bach T."/>
            <person name="Mueller R."/>
        </authorList>
    </citation>
    <scope>NUCLEOTIDE SEQUENCE [LARGE SCALE GENOMIC DNA]</scope>
    <source>
        <strain evidence="2 3">MSr11954</strain>
    </source>
</reference>
<feature type="compositionally biased region" description="Acidic residues" evidence="1">
    <location>
        <begin position="98"/>
        <end position="110"/>
    </location>
</feature>
<dbReference type="RefSeq" id="WP_394823440.1">
    <property type="nucleotide sequence ID" value="NZ_CP089984.1"/>
</dbReference>
<evidence type="ECO:0000313" key="3">
    <source>
        <dbReference type="Proteomes" id="UP001370348"/>
    </source>
</evidence>
<feature type="compositionally biased region" description="Basic and acidic residues" evidence="1">
    <location>
        <begin position="53"/>
        <end position="67"/>
    </location>
</feature>
<gene>
    <name evidence="2" type="ORF">LZC94_39070</name>
</gene>